<dbReference type="KEGG" id="pmrn:116955381"/>
<evidence type="ECO:0000313" key="18">
    <source>
        <dbReference type="RefSeq" id="XP_032832304.1"/>
    </source>
</evidence>
<dbReference type="PROSITE" id="PS01186">
    <property type="entry name" value="EGF_2"/>
    <property type="match status" value="7"/>
</dbReference>
<evidence type="ECO:0000259" key="15">
    <source>
        <dbReference type="PROSITE" id="PS51406"/>
    </source>
</evidence>
<dbReference type="Pfam" id="PF23106">
    <property type="entry name" value="EGF_Teneurin"/>
    <property type="match status" value="6"/>
</dbReference>
<feature type="domain" description="EGF-like" evidence="13">
    <location>
        <begin position="396"/>
        <end position="427"/>
    </location>
</feature>
<dbReference type="GO" id="GO:0030155">
    <property type="term" value="P:regulation of cell adhesion"/>
    <property type="evidence" value="ECO:0007669"/>
    <property type="project" value="TreeGrafter"/>
</dbReference>
<feature type="disulfide bond" evidence="10">
    <location>
        <begin position="324"/>
        <end position="333"/>
    </location>
</feature>
<evidence type="ECO:0000313" key="16">
    <source>
        <dbReference type="Proteomes" id="UP001318040"/>
    </source>
</evidence>
<dbReference type="PROSITE" id="PS51406">
    <property type="entry name" value="FIBRINOGEN_C_2"/>
    <property type="match status" value="1"/>
</dbReference>
<dbReference type="FunFam" id="3.90.215.10:FF:000001">
    <property type="entry name" value="Tenascin isoform 1"/>
    <property type="match status" value="1"/>
</dbReference>
<evidence type="ECO:0000256" key="1">
    <source>
        <dbReference type="ARBA" id="ARBA00004498"/>
    </source>
</evidence>
<dbReference type="Pfam" id="PF25024">
    <property type="entry name" value="EGF_TEN"/>
    <property type="match status" value="2"/>
</dbReference>
<evidence type="ECO:0000256" key="5">
    <source>
        <dbReference type="ARBA" id="ARBA00022536"/>
    </source>
</evidence>
<evidence type="ECO:0000256" key="12">
    <source>
        <dbReference type="SAM" id="SignalP"/>
    </source>
</evidence>
<dbReference type="InterPro" id="IPR013783">
    <property type="entry name" value="Ig-like_fold"/>
</dbReference>
<evidence type="ECO:0000256" key="11">
    <source>
        <dbReference type="SAM" id="MobiDB-lite"/>
    </source>
</evidence>
<dbReference type="PROSITE" id="PS50026">
    <property type="entry name" value="EGF_3"/>
    <property type="match status" value="3"/>
</dbReference>
<feature type="disulfide bond" evidence="10">
    <location>
        <begin position="541"/>
        <end position="550"/>
    </location>
</feature>
<feature type="signal peptide" evidence="12">
    <location>
        <begin position="1"/>
        <end position="26"/>
    </location>
</feature>
<evidence type="ECO:0000259" key="14">
    <source>
        <dbReference type="PROSITE" id="PS50853"/>
    </source>
</evidence>
<evidence type="ECO:0000256" key="6">
    <source>
        <dbReference type="ARBA" id="ARBA00022729"/>
    </source>
</evidence>
<evidence type="ECO:0000256" key="7">
    <source>
        <dbReference type="ARBA" id="ARBA00022737"/>
    </source>
</evidence>
<feature type="domain" description="Fibronectin type-III" evidence="14">
    <location>
        <begin position="1203"/>
        <end position="1302"/>
    </location>
</feature>
<dbReference type="Gene3D" id="3.90.215.10">
    <property type="entry name" value="Gamma Fibrinogen, chain A, domain 1"/>
    <property type="match status" value="1"/>
</dbReference>
<dbReference type="InterPro" id="IPR002181">
    <property type="entry name" value="Fibrinogen_a/b/g_C_dom"/>
</dbReference>
<dbReference type="SMART" id="SM00181">
    <property type="entry name" value="EGF"/>
    <property type="match status" value="19"/>
</dbReference>
<comment type="similarity">
    <text evidence="2">Belongs to the tenascin family.</text>
</comment>
<accession>A0AAJ7U9F4</accession>
<dbReference type="FunFam" id="2.10.25.10:FF:000001">
    <property type="entry name" value="Tenascin C"/>
    <property type="match status" value="18"/>
</dbReference>
<keyword evidence="4" id="KW-0272">Extracellular matrix</keyword>
<evidence type="ECO:0000256" key="8">
    <source>
        <dbReference type="ARBA" id="ARBA00023157"/>
    </source>
</evidence>
<dbReference type="Gene3D" id="2.60.40.10">
    <property type="entry name" value="Immunoglobulins"/>
    <property type="match status" value="8"/>
</dbReference>
<feature type="disulfide bond" evidence="10">
    <location>
        <begin position="524"/>
        <end position="534"/>
    </location>
</feature>
<feature type="chain" id="PRO_5044709456" evidence="12">
    <location>
        <begin position="27"/>
        <end position="1796"/>
    </location>
</feature>
<gene>
    <name evidence="17 18" type="primary">LOC116955381</name>
</gene>
<name>A0AAJ7U9F4_PETMA</name>
<proteinExistence type="inferred from homology"/>
<dbReference type="Pfam" id="PF00147">
    <property type="entry name" value="Fibrinogen_C"/>
    <property type="match status" value="1"/>
</dbReference>
<dbReference type="Proteomes" id="UP001318040">
    <property type="component" value="Chromosome 59"/>
</dbReference>
<organism evidence="16 17">
    <name type="scientific">Petromyzon marinus</name>
    <name type="common">Sea lamprey</name>
    <dbReference type="NCBI Taxonomy" id="7757"/>
    <lineage>
        <taxon>Eukaryota</taxon>
        <taxon>Metazoa</taxon>
        <taxon>Chordata</taxon>
        <taxon>Craniata</taxon>
        <taxon>Vertebrata</taxon>
        <taxon>Cyclostomata</taxon>
        <taxon>Hyperoartia</taxon>
        <taxon>Petromyzontiformes</taxon>
        <taxon>Petromyzontidae</taxon>
        <taxon>Petromyzon</taxon>
    </lineage>
</organism>
<dbReference type="InterPro" id="IPR000742">
    <property type="entry name" value="EGF"/>
</dbReference>
<comment type="subcellular location">
    <subcellularLocation>
        <location evidence="1">Secreted</location>
        <location evidence="1">Extracellular space</location>
        <location evidence="1">Extracellular matrix</location>
    </subcellularLocation>
</comment>
<dbReference type="InterPro" id="IPR036116">
    <property type="entry name" value="FN3_sf"/>
</dbReference>
<dbReference type="GO" id="GO:0031175">
    <property type="term" value="P:neuron projection development"/>
    <property type="evidence" value="ECO:0007669"/>
    <property type="project" value="TreeGrafter"/>
</dbReference>
<feature type="disulfide bond" evidence="10">
    <location>
        <begin position="417"/>
        <end position="426"/>
    </location>
</feature>
<feature type="domain" description="Fibronectin type-III" evidence="14">
    <location>
        <begin position="1023"/>
        <end position="1110"/>
    </location>
</feature>
<dbReference type="SMART" id="SM00186">
    <property type="entry name" value="FBG"/>
    <property type="match status" value="1"/>
</dbReference>
<dbReference type="SUPFAM" id="SSF49265">
    <property type="entry name" value="Fibronectin type III"/>
    <property type="match status" value="6"/>
</dbReference>
<dbReference type="PANTHER" id="PTHR46708">
    <property type="entry name" value="TENASCIN"/>
    <property type="match status" value="1"/>
</dbReference>
<dbReference type="Pfam" id="PF18720">
    <property type="entry name" value="EGF_Tenascin"/>
    <property type="match status" value="2"/>
</dbReference>
<feature type="domain" description="Fibronectin type-III" evidence="14">
    <location>
        <begin position="1480"/>
        <end position="1568"/>
    </location>
</feature>
<keyword evidence="7" id="KW-0677">Repeat</keyword>
<dbReference type="PROSITE" id="PS00022">
    <property type="entry name" value="EGF_1"/>
    <property type="match status" value="7"/>
</dbReference>
<feature type="region of interest" description="Disordered" evidence="11">
    <location>
        <begin position="31"/>
        <end position="74"/>
    </location>
</feature>
<dbReference type="SUPFAM" id="SSF56496">
    <property type="entry name" value="Fibrinogen C-terminal domain-like"/>
    <property type="match status" value="1"/>
</dbReference>
<dbReference type="GO" id="GO:0005615">
    <property type="term" value="C:extracellular space"/>
    <property type="evidence" value="ECO:0007669"/>
    <property type="project" value="TreeGrafter"/>
</dbReference>
<keyword evidence="16" id="KW-1185">Reference proteome</keyword>
<dbReference type="PANTHER" id="PTHR46708:SF3">
    <property type="entry name" value="TENASCIN-X"/>
    <property type="match status" value="1"/>
</dbReference>
<feature type="domain" description="Fibronectin type-III" evidence="14">
    <location>
        <begin position="1111"/>
        <end position="1202"/>
    </location>
</feature>
<feature type="domain" description="EGF-like" evidence="13">
    <location>
        <begin position="298"/>
        <end position="334"/>
    </location>
</feature>
<dbReference type="InterPro" id="IPR041161">
    <property type="entry name" value="EGF_Tenascin"/>
</dbReference>
<feature type="disulfide bond" evidence="10">
    <location>
        <begin position="400"/>
        <end position="410"/>
    </location>
</feature>
<feature type="compositionally biased region" description="Basic residues" evidence="11">
    <location>
        <begin position="34"/>
        <end position="44"/>
    </location>
</feature>
<dbReference type="Pfam" id="PF00041">
    <property type="entry name" value="fn3"/>
    <property type="match status" value="8"/>
</dbReference>
<comment type="caution">
    <text evidence="10">Lacks conserved residue(s) required for the propagation of feature annotation.</text>
</comment>
<keyword evidence="6 12" id="KW-0732">Signal</keyword>
<dbReference type="CDD" id="cd00087">
    <property type="entry name" value="FReD"/>
    <property type="match status" value="1"/>
</dbReference>
<dbReference type="PROSITE" id="PS50853">
    <property type="entry name" value="FN3"/>
    <property type="match status" value="7"/>
</dbReference>
<evidence type="ECO:0000313" key="17">
    <source>
        <dbReference type="RefSeq" id="XP_032832303.1"/>
    </source>
</evidence>
<dbReference type="InterPro" id="IPR020837">
    <property type="entry name" value="Fibrinogen_CS"/>
</dbReference>
<dbReference type="Gene3D" id="2.10.25.10">
    <property type="entry name" value="Laminin"/>
    <property type="match status" value="19"/>
</dbReference>
<keyword evidence="3" id="KW-0964">Secreted</keyword>
<evidence type="ECO:0000256" key="4">
    <source>
        <dbReference type="ARBA" id="ARBA00022530"/>
    </source>
</evidence>
<dbReference type="InterPro" id="IPR036056">
    <property type="entry name" value="Fibrinogen-like_C"/>
</dbReference>
<dbReference type="InterPro" id="IPR014716">
    <property type="entry name" value="Fibrinogen_a/b/g_C_1"/>
</dbReference>
<dbReference type="InterPro" id="IPR050991">
    <property type="entry name" value="ECM_Regulatory_Proteins"/>
</dbReference>
<dbReference type="RefSeq" id="XP_032832304.1">
    <property type="nucleotide sequence ID" value="XM_032976413.1"/>
</dbReference>
<feature type="domain" description="EGF-like" evidence="13">
    <location>
        <begin position="520"/>
        <end position="551"/>
    </location>
</feature>
<reference evidence="17 18" key="1">
    <citation type="submission" date="2025-04" db="UniProtKB">
        <authorList>
            <consortium name="RefSeq"/>
        </authorList>
    </citation>
    <scope>IDENTIFICATION</scope>
    <source>
        <tissue evidence="17 18">Sperm</tissue>
    </source>
</reference>
<evidence type="ECO:0000256" key="3">
    <source>
        <dbReference type="ARBA" id="ARBA00022525"/>
    </source>
</evidence>
<feature type="compositionally biased region" description="Low complexity" evidence="11">
    <location>
        <begin position="45"/>
        <end position="56"/>
    </location>
</feature>
<evidence type="ECO:0000256" key="2">
    <source>
        <dbReference type="ARBA" id="ARBA00008673"/>
    </source>
</evidence>
<dbReference type="SMART" id="SM00060">
    <property type="entry name" value="FN3"/>
    <property type="match status" value="8"/>
</dbReference>
<feature type="domain" description="Fibrinogen C-terminal" evidence="15">
    <location>
        <begin position="1566"/>
        <end position="1781"/>
    </location>
</feature>
<feature type="region of interest" description="Disordered" evidence="11">
    <location>
        <begin position="1191"/>
        <end position="1215"/>
    </location>
</feature>
<dbReference type="RefSeq" id="XP_032832303.1">
    <property type="nucleotide sequence ID" value="XM_032976412.1"/>
</dbReference>
<dbReference type="InterPro" id="IPR003961">
    <property type="entry name" value="FN3_dom"/>
</dbReference>
<keyword evidence="8 10" id="KW-1015">Disulfide bond</keyword>
<dbReference type="CDD" id="cd00063">
    <property type="entry name" value="FN3"/>
    <property type="match status" value="8"/>
</dbReference>
<feature type="domain" description="Fibronectin type-III" evidence="14">
    <location>
        <begin position="1393"/>
        <end position="1479"/>
    </location>
</feature>
<feature type="domain" description="Fibronectin type-III" evidence="14">
    <location>
        <begin position="1303"/>
        <end position="1392"/>
    </location>
</feature>
<protein>
    <submittedName>
        <fullName evidence="17 18">Tenascin-like isoform X1</fullName>
    </submittedName>
</protein>
<dbReference type="PROSITE" id="PS00514">
    <property type="entry name" value="FIBRINOGEN_C_1"/>
    <property type="match status" value="1"/>
</dbReference>
<evidence type="ECO:0000256" key="10">
    <source>
        <dbReference type="PROSITE-ProRule" id="PRU00076"/>
    </source>
</evidence>
<keyword evidence="9" id="KW-0325">Glycoprotein</keyword>
<keyword evidence="5 10" id="KW-0245">EGF-like domain</keyword>
<sequence length="1796" mass="191786">MHRPQVPVLALLALQLLLLGIDPGRARVLERSTHGPHRRLHRRAAAAAPAGRIGKALPPPRPPAGPLAASGGERQVSVQLPADSVAGSGPSPVVFNHVYNINVPLGSMCSVDLQAARGAAGAAAAASITPGHSHVGDGEKSVVFTHRINIPPQACGCGGAGGGGALPNLQDLLSRLEAMENEVSSLRQLCSGASGGCCNGGQGNAASAGRTDYLPACGGHGSFSLETCGCICEPGWSGKNCTEPTCVPPCVHGRCLDGACLCDEGYSGPDCRALKCPNDCNDYGRCVDGKCVCDDDYTGDDCSEQRCPNECSDRGNCVDGVCVCDEGFAGEDCSETRCPNDCQDRGRCVNGQCVCDEGFTGDDCGELTCPDDCKDRGRCVDGKCICDEGFTGEDCSELTCPNNCQHRGRCVNGKCICDEGFTGEDCSELTCPNNCQDRGRCVNGKCICDEGFTGEDCSELTCPNNCQDKGRCVNGKCICDEGFTGEDCSELTCPNNCQDRGRCINGKCICDEGFTGEDCSELTCPNNCQHRGRCVNGKCICDEGFTGEDCSELTCPNNCQDRGRCVNGKCICDEGFTGEDCSELRCPNDCQDQGRCVDGKCVCDEGFTGEDCSELRCPNDCSDRGRCVDGKCVCDEGFTGEDCSELRCPNDCNDRGRCVDGKCVCDEGFTGEDCSDLRCPNDCQDQGRCVNGKCVCDEGFTGEDCSELRCPNDCSDRGRCVDGKCVCDEGFTGEDCSELRCPNDCQDQGRCVDGKCVCDEGFTGEDCSELRCPNDCQDQGRCVDGKCVCDEGFTGEDCSELRCPNDCNDKGRCVDGKCVCDEGFTGEDCTEVTSPKDLQVVDVTDRTIDLEWGVEGEMVVTQYLVEYAPTASGGVQMEQRVPGDRRATTLEQLEPGVEYFIRVYAVLSGQRSVPISARVATHLSTPEGLRFKSVRESSVEVQWDPFNFTIDGWELIFTEKLDEDDAPVGLPAAPVTTRLGASETSHVQSGLRPGHGYHVSLVATKDDARSPPANADVNTLLDAPSGLQARDVDDSSAQLTWRAPLARVDELILAHGRPGETPQERRVPAGATGHALRGLAPGQRYAVSLVGVRGELRSDADTVEFTTGVDPPRGLQVVGAQERSLELSWEHSRAAADSYRVRYSSLDGAHSAETTVPRGTGARGAAKLTGLRPGLEYGIGVSAVKALQESRPATTNGKTRMDAPKNPRVTDATESSLTLAWEAPEAKAERYVVSYRAVGGAAGGPGGDGAAGRSGELTVPGAQTHAELSGLQAGTEYRLSVRALAGAARSEEATTTGETVLDPPRGLGFQDVTETTVVVTWLAPTGRPDAFKITYVPVDGGEQEVVSVPGGVSAETLVSLIPGTEYEVSVTTVQGVRESEPISGTVTTELDAPHSLAAVDVTDSTALLRWQATLGPVDSYIIVFAPQDGEDVMNELAGSLHEFGLSDLRPITLYTVRLRAVKGAQQSRDAHTSFTTGLDPPRDLTATEIDTQGALLTWTPPVGAVTGYVLSYQGPDGVEQTVEVEGGASTARISALLTKTRYAVRLYAVRGTVRSLTVETDFTTAGRRHANPRDCAEALLDGQRASGVTTVYLAGDPARPLQVYCDMETDGGGWIVLQRRQNGKTNFMRGWKEYEKGFGELTDEFWFGLRDVHALTSQGRYELRVDLRSGSEAVFATYDSFSVGEPGGLYKIRVGQYAGTAGDSMTYHQGRPFSTHDRDNDIAITNCAVSYKGAWWYKNCHRANLNGRYGDNSHSQGVNWYHWKGHEHSVDFAEMKVRPHDFKLSLNRVQRSGGAQ</sequence>
<feature type="domain" description="Fibronectin type-III" evidence="14">
    <location>
        <begin position="834"/>
        <end position="928"/>
    </location>
</feature>
<evidence type="ECO:0000256" key="9">
    <source>
        <dbReference type="ARBA" id="ARBA00023180"/>
    </source>
</evidence>
<evidence type="ECO:0000259" key="13">
    <source>
        <dbReference type="PROSITE" id="PS50026"/>
    </source>
</evidence>